<evidence type="ECO:0000313" key="2">
    <source>
        <dbReference type="Proteomes" id="UP000316962"/>
    </source>
</evidence>
<protein>
    <submittedName>
        <fullName evidence="1">Uncharacterized protein</fullName>
    </submittedName>
</protein>
<gene>
    <name evidence="1" type="ORF">Axy09_002</name>
</gene>
<evidence type="ECO:0000313" key="1">
    <source>
        <dbReference type="EMBL" id="QDH83909.1"/>
    </source>
</evidence>
<dbReference type="Proteomes" id="UP000316962">
    <property type="component" value="Segment"/>
</dbReference>
<sequence>MIKTLKAWLQAKTARFIVIAEVDSKRTAVHYAKDEADAREWMACYFAADAVKVYHALCGVPLSFTFGR</sequence>
<dbReference type="EMBL" id="MK962628">
    <property type="protein sequence ID" value="QDH83909.1"/>
    <property type="molecule type" value="Genomic_DNA"/>
</dbReference>
<keyword evidence="2" id="KW-1185">Reference proteome</keyword>
<accession>A0A514CTV9</accession>
<name>A0A514CTV9_9CAUD</name>
<reference evidence="1 2" key="1">
    <citation type="submission" date="2019-05" db="EMBL/GenBank/DDBJ databases">
        <title>Complete genome sequence of sixteen phages from Abidjan, cote d'Ivoire, isolated on a single strain of Achromobacter xylosoxidans.</title>
        <authorList>
            <person name="Essoh C."/>
            <person name="Vernadet J.-P."/>
            <person name="Vergnaud G."/>
            <person name="Pourcel C."/>
        </authorList>
    </citation>
    <scope>NUCLEOTIDE SEQUENCE [LARGE SCALE GENOMIC DNA]</scope>
</reference>
<organism evidence="1 2">
    <name type="scientific">Achromobacter phage vB_AxyP_19-32_Axy09</name>
    <dbReference type="NCBI Taxonomy" id="2591040"/>
    <lineage>
        <taxon>Viruses</taxon>
        <taxon>Duplodnaviria</taxon>
        <taxon>Heunggongvirae</taxon>
        <taxon>Uroviricota</taxon>
        <taxon>Caudoviricetes</taxon>
        <taxon>Autographivirales</taxon>
        <taxon>Autoscriptoviridae</taxon>
        <taxon>Axyvirus</taxon>
        <taxon>Axyvirus 1932Axy09</taxon>
    </lineage>
</organism>
<proteinExistence type="predicted"/>